<dbReference type="InterPro" id="IPR035976">
    <property type="entry name" value="Sushi/SCR/CCP_sf"/>
</dbReference>
<dbReference type="MEROPS" id="S01.508"/>
<feature type="chain" id="PRO_5002812191" evidence="4">
    <location>
        <begin position="28"/>
        <end position="633"/>
    </location>
</feature>
<organism evidence="8">
    <name type="scientific">Drosophila grimshawi</name>
    <name type="common">Hawaiian fruit fly</name>
    <name type="synonym">Idiomyia grimshawi</name>
    <dbReference type="NCBI Taxonomy" id="7222"/>
    <lineage>
        <taxon>Eukaryota</taxon>
        <taxon>Metazoa</taxon>
        <taxon>Ecdysozoa</taxon>
        <taxon>Arthropoda</taxon>
        <taxon>Hexapoda</taxon>
        <taxon>Insecta</taxon>
        <taxon>Pterygota</taxon>
        <taxon>Neoptera</taxon>
        <taxon>Endopterygota</taxon>
        <taxon>Diptera</taxon>
        <taxon>Brachycera</taxon>
        <taxon>Muscomorpha</taxon>
        <taxon>Ephydroidea</taxon>
        <taxon>Drosophilidae</taxon>
        <taxon>Drosophila</taxon>
        <taxon>Hawaiian Drosophila</taxon>
    </lineage>
</organism>
<dbReference type="InterPro" id="IPR023415">
    <property type="entry name" value="LDLR_class-A_CS"/>
</dbReference>
<dbReference type="PANTHER" id="PTHR24252">
    <property type="entry name" value="ACROSIN-RELATED"/>
    <property type="match status" value="1"/>
</dbReference>
<dbReference type="PANTHER" id="PTHR24252:SF7">
    <property type="entry name" value="HYALIN"/>
    <property type="match status" value="1"/>
</dbReference>
<dbReference type="GO" id="GO:0006508">
    <property type="term" value="P:proteolysis"/>
    <property type="evidence" value="ECO:0007669"/>
    <property type="project" value="InterPro"/>
</dbReference>
<feature type="disulfide bond" evidence="2">
    <location>
        <begin position="29"/>
        <end position="41"/>
    </location>
</feature>
<dbReference type="STRING" id="7222.B4JGL2"/>
<reference evidence="7 8" key="1">
    <citation type="journal article" date="2007" name="Nature">
        <title>Evolution of genes and genomes on the Drosophila phylogeny.</title>
        <authorList>
            <consortium name="Drosophila 12 Genomes Consortium"/>
            <person name="Clark A.G."/>
            <person name="Eisen M.B."/>
            <person name="Smith D.R."/>
            <person name="Bergman C.M."/>
            <person name="Oliver B."/>
            <person name="Markow T.A."/>
            <person name="Kaufman T.C."/>
            <person name="Kellis M."/>
            <person name="Gelbart W."/>
            <person name="Iyer V.N."/>
            <person name="Pollard D.A."/>
            <person name="Sackton T.B."/>
            <person name="Larracuente A.M."/>
            <person name="Singh N.D."/>
            <person name="Abad J.P."/>
            <person name="Abt D.N."/>
            <person name="Adryan B."/>
            <person name="Aguade M."/>
            <person name="Akashi H."/>
            <person name="Anderson W.W."/>
            <person name="Aquadro C.F."/>
            <person name="Ardell D.H."/>
            <person name="Arguello R."/>
            <person name="Artieri C.G."/>
            <person name="Barbash D.A."/>
            <person name="Barker D."/>
            <person name="Barsanti P."/>
            <person name="Batterham P."/>
            <person name="Batzoglou S."/>
            <person name="Begun D."/>
            <person name="Bhutkar A."/>
            <person name="Blanco E."/>
            <person name="Bosak S.A."/>
            <person name="Bradley R.K."/>
            <person name="Brand A.D."/>
            <person name="Brent M.R."/>
            <person name="Brooks A.N."/>
            <person name="Brown R.H."/>
            <person name="Butlin R.K."/>
            <person name="Caggese C."/>
            <person name="Calvi B.R."/>
            <person name="Bernardo de Carvalho A."/>
            <person name="Caspi A."/>
            <person name="Castrezana S."/>
            <person name="Celniker S.E."/>
            <person name="Chang J.L."/>
            <person name="Chapple C."/>
            <person name="Chatterji S."/>
            <person name="Chinwalla A."/>
            <person name="Civetta A."/>
            <person name="Clifton S.W."/>
            <person name="Comeron J.M."/>
            <person name="Costello J.C."/>
            <person name="Coyne J.A."/>
            <person name="Daub J."/>
            <person name="David R.G."/>
            <person name="Delcher A.L."/>
            <person name="Delehaunty K."/>
            <person name="Do C.B."/>
            <person name="Ebling H."/>
            <person name="Edwards K."/>
            <person name="Eickbush T."/>
            <person name="Evans J.D."/>
            <person name="Filipski A."/>
            <person name="Findeiss S."/>
            <person name="Freyhult E."/>
            <person name="Fulton L."/>
            <person name="Fulton R."/>
            <person name="Garcia A.C."/>
            <person name="Gardiner A."/>
            <person name="Garfield D.A."/>
            <person name="Garvin B.E."/>
            <person name="Gibson G."/>
            <person name="Gilbert D."/>
            <person name="Gnerre S."/>
            <person name="Godfrey J."/>
            <person name="Good R."/>
            <person name="Gotea V."/>
            <person name="Gravely B."/>
            <person name="Greenberg A.J."/>
            <person name="Griffiths-Jones S."/>
            <person name="Gross S."/>
            <person name="Guigo R."/>
            <person name="Gustafson E.A."/>
            <person name="Haerty W."/>
            <person name="Hahn M.W."/>
            <person name="Halligan D.L."/>
            <person name="Halpern A.L."/>
            <person name="Halter G.M."/>
            <person name="Han M.V."/>
            <person name="Heger A."/>
            <person name="Hillier L."/>
            <person name="Hinrichs A.S."/>
            <person name="Holmes I."/>
            <person name="Hoskins R.A."/>
            <person name="Hubisz M.J."/>
            <person name="Hultmark D."/>
            <person name="Huntley M.A."/>
            <person name="Jaffe D.B."/>
            <person name="Jagadeeshan S."/>
            <person name="Jeck W.R."/>
            <person name="Johnson J."/>
            <person name="Jones C.D."/>
            <person name="Jordan W.C."/>
            <person name="Karpen G.H."/>
            <person name="Kataoka E."/>
            <person name="Keightley P.D."/>
            <person name="Kheradpour P."/>
            <person name="Kirkness E.F."/>
            <person name="Koerich L.B."/>
            <person name="Kristiansen K."/>
            <person name="Kudrna D."/>
            <person name="Kulathinal R.J."/>
            <person name="Kumar S."/>
            <person name="Kwok R."/>
            <person name="Lander E."/>
            <person name="Langley C.H."/>
            <person name="Lapoint R."/>
            <person name="Lazzaro B.P."/>
            <person name="Lee S.J."/>
            <person name="Levesque L."/>
            <person name="Li R."/>
            <person name="Lin C.F."/>
            <person name="Lin M.F."/>
            <person name="Lindblad-Toh K."/>
            <person name="Llopart A."/>
            <person name="Long M."/>
            <person name="Low L."/>
            <person name="Lozovsky E."/>
            <person name="Lu J."/>
            <person name="Luo M."/>
            <person name="Machado C.A."/>
            <person name="Makalowski W."/>
            <person name="Marzo M."/>
            <person name="Matsuda M."/>
            <person name="Matzkin L."/>
            <person name="McAllister B."/>
            <person name="McBride C.S."/>
            <person name="McKernan B."/>
            <person name="McKernan K."/>
            <person name="Mendez-Lago M."/>
            <person name="Minx P."/>
            <person name="Mollenhauer M.U."/>
            <person name="Montooth K."/>
            <person name="Mount S.M."/>
            <person name="Mu X."/>
            <person name="Myers E."/>
            <person name="Negre B."/>
            <person name="Newfeld S."/>
            <person name="Nielsen R."/>
            <person name="Noor M.A."/>
            <person name="O'Grady P."/>
            <person name="Pachter L."/>
            <person name="Papaceit M."/>
            <person name="Parisi M.J."/>
            <person name="Parisi M."/>
            <person name="Parts L."/>
            <person name="Pedersen J.S."/>
            <person name="Pesole G."/>
            <person name="Phillippy A.M."/>
            <person name="Ponting C.P."/>
            <person name="Pop M."/>
            <person name="Porcelli D."/>
            <person name="Powell J.R."/>
            <person name="Prohaska S."/>
            <person name="Pruitt K."/>
            <person name="Puig M."/>
            <person name="Quesneville H."/>
            <person name="Ram K.R."/>
            <person name="Rand D."/>
            <person name="Rasmussen M.D."/>
            <person name="Reed L.K."/>
            <person name="Reenan R."/>
            <person name="Reily A."/>
            <person name="Remington K.A."/>
            <person name="Rieger T.T."/>
            <person name="Ritchie M.G."/>
            <person name="Robin C."/>
            <person name="Rogers Y.H."/>
            <person name="Rohde C."/>
            <person name="Rozas J."/>
            <person name="Rubenfield M.J."/>
            <person name="Ruiz A."/>
            <person name="Russo S."/>
            <person name="Salzberg S.L."/>
            <person name="Sanchez-Gracia A."/>
            <person name="Saranga D.J."/>
            <person name="Sato H."/>
            <person name="Schaeffer S.W."/>
            <person name="Schatz M.C."/>
            <person name="Schlenke T."/>
            <person name="Schwartz R."/>
            <person name="Segarra C."/>
            <person name="Singh R.S."/>
            <person name="Sirot L."/>
            <person name="Sirota M."/>
            <person name="Sisneros N.B."/>
            <person name="Smith C.D."/>
            <person name="Smith T.F."/>
            <person name="Spieth J."/>
            <person name="Stage D.E."/>
            <person name="Stark A."/>
            <person name="Stephan W."/>
            <person name="Strausberg R.L."/>
            <person name="Strempel S."/>
            <person name="Sturgill D."/>
            <person name="Sutton G."/>
            <person name="Sutton G.G."/>
            <person name="Tao W."/>
            <person name="Teichmann S."/>
            <person name="Tobari Y.N."/>
            <person name="Tomimura Y."/>
            <person name="Tsolas J.M."/>
            <person name="Valente V.L."/>
            <person name="Venter E."/>
            <person name="Venter J.C."/>
            <person name="Vicario S."/>
            <person name="Vieira F.G."/>
            <person name="Vilella A.J."/>
            <person name="Villasante A."/>
            <person name="Walenz B."/>
            <person name="Wang J."/>
            <person name="Wasserman M."/>
            <person name="Watts T."/>
            <person name="Wilson D."/>
            <person name="Wilson R.K."/>
            <person name="Wing R.A."/>
            <person name="Wolfner M.F."/>
            <person name="Wong A."/>
            <person name="Wong G.K."/>
            <person name="Wu C.I."/>
            <person name="Wu G."/>
            <person name="Yamamoto D."/>
            <person name="Yang H.P."/>
            <person name="Yang S.P."/>
            <person name="Yorke J.A."/>
            <person name="Yoshida K."/>
            <person name="Zdobnov E."/>
            <person name="Zhang P."/>
            <person name="Zhang Y."/>
            <person name="Zimin A.V."/>
            <person name="Baldwin J."/>
            <person name="Abdouelleil A."/>
            <person name="Abdulkadir J."/>
            <person name="Abebe A."/>
            <person name="Abera B."/>
            <person name="Abreu J."/>
            <person name="Acer S.C."/>
            <person name="Aftuck L."/>
            <person name="Alexander A."/>
            <person name="An P."/>
            <person name="Anderson E."/>
            <person name="Anderson S."/>
            <person name="Arachi H."/>
            <person name="Azer M."/>
            <person name="Bachantsang P."/>
            <person name="Barry A."/>
            <person name="Bayul T."/>
            <person name="Berlin A."/>
            <person name="Bessette D."/>
            <person name="Bloom T."/>
            <person name="Blye J."/>
            <person name="Boguslavskiy L."/>
            <person name="Bonnet C."/>
            <person name="Boukhgalter B."/>
            <person name="Bourzgui I."/>
            <person name="Brown A."/>
            <person name="Cahill P."/>
            <person name="Channer S."/>
            <person name="Cheshatsang Y."/>
            <person name="Chuda L."/>
            <person name="Citroen M."/>
            <person name="Collymore A."/>
            <person name="Cooke P."/>
            <person name="Costello M."/>
            <person name="D'Aco K."/>
            <person name="Daza R."/>
            <person name="De Haan G."/>
            <person name="DeGray S."/>
            <person name="DeMaso C."/>
            <person name="Dhargay N."/>
            <person name="Dooley K."/>
            <person name="Dooley E."/>
            <person name="Doricent M."/>
            <person name="Dorje P."/>
            <person name="Dorjee K."/>
            <person name="Dupes A."/>
            <person name="Elong R."/>
            <person name="Falk J."/>
            <person name="Farina A."/>
            <person name="Faro S."/>
            <person name="Ferguson D."/>
            <person name="Fisher S."/>
            <person name="Foley C.D."/>
            <person name="Franke A."/>
            <person name="Friedrich D."/>
            <person name="Gadbois L."/>
            <person name="Gearin G."/>
            <person name="Gearin C.R."/>
            <person name="Giannoukos G."/>
            <person name="Goode T."/>
            <person name="Graham J."/>
            <person name="Grandbois E."/>
            <person name="Grewal S."/>
            <person name="Gyaltsen K."/>
            <person name="Hafez N."/>
            <person name="Hagos B."/>
            <person name="Hall J."/>
            <person name="Henson C."/>
            <person name="Hollinger A."/>
            <person name="Honan T."/>
            <person name="Huard M.D."/>
            <person name="Hughes L."/>
            <person name="Hurhula B."/>
            <person name="Husby M.E."/>
            <person name="Kamat A."/>
            <person name="Kanga B."/>
            <person name="Kashin S."/>
            <person name="Khazanovich D."/>
            <person name="Kisner P."/>
            <person name="Lance K."/>
            <person name="Lara M."/>
            <person name="Lee W."/>
            <person name="Lennon N."/>
            <person name="Letendre F."/>
            <person name="LeVine R."/>
            <person name="Lipovsky A."/>
            <person name="Liu X."/>
            <person name="Liu J."/>
            <person name="Liu S."/>
            <person name="Lokyitsang T."/>
            <person name="Lokyitsang Y."/>
            <person name="Lubonja R."/>
            <person name="Lui A."/>
            <person name="MacDonald P."/>
            <person name="Magnisalis V."/>
            <person name="Maru K."/>
            <person name="Matthews C."/>
            <person name="McCusker W."/>
            <person name="McDonough S."/>
            <person name="Mehta T."/>
            <person name="Meldrim J."/>
            <person name="Meneus L."/>
            <person name="Mihai O."/>
            <person name="Mihalev A."/>
            <person name="Mihova T."/>
            <person name="Mittelman R."/>
            <person name="Mlenga V."/>
            <person name="Montmayeur A."/>
            <person name="Mulrain L."/>
            <person name="Navidi A."/>
            <person name="Naylor J."/>
            <person name="Negash T."/>
            <person name="Nguyen T."/>
            <person name="Nguyen N."/>
            <person name="Nicol R."/>
            <person name="Norbu C."/>
            <person name="Norbu N."/>
            <person name="Novod N."/>
            <person name="O'Neill B."/>
            <person name="Osman S."/>
            <person name="Markiewicz E."/>
            <person name="Oyono O.L."/>
            <person name="Patti C."/>
            <person name="Phunkhang P."/>
            <person name="Pierre F."/>
            <person name="Priest M."/>
            <person name="Raghuraman S."/>
            <person name="Rege F."/>
            <person name="Reyes R."/>
            <person name="Rise C."/>
            <person name="Rogov P."/>
            <person name="Ross K."/>
            <person name="Ryan E."/>
            <person name="Settipalli S."/>
            <person name="Shea T."/>
            <person name="Sherpa N."/>
            <person name="Shi L."/>
            <person name="Shih D."/>
            <person name="Sparrow T."/>
            <person name="Spaulding J."/>
            <person name="Stalker J."/>
            <person name="Stange-Thomann N."/>
            <person name="Stavropoulos S."/>
            <person name="Stone C."/>
            <person name="Strader C."/>
            <person name="Tesfaye S."/>
            <person name="Thomson T."/>
            <person name="Thoulutsang Y."/>
            <person name="Thoulutsang D."/>
            <person name="Topham K."/>
            <person name="Topping I."/>
            <person name="Tsamla T."/>
            <person name="Vassiliev H."/>
            <person name="Vo A."/>
            <person name="Wangchuk T."/>
            <person name="Wangdi T."/>
            <person name="Weiand M."/>
            <person name="Wilkinson J."/>
            <person name="Wilson A."/>
            <person name="Yadav S."/>
            <person name="Young G."/>
            <person name="Yu Q."/>
            <person name="Zembek L."/>
            <person name="Zhong D."/>
            <person name="Zimmer A."/>
            <person name="Zwirko Z."/>
            <person name="Jaffe D.B."/>
            <person name="Alvarez P."/>
            <person name="Brockman W."/>
            <person name="Butler J."/>
            <person name="Chin C."/>
            <person name="Gnerre S."/>
            <person name="Grabherr M."/>
            <person name="Kleber M."/>
            <person name="Mauceli E."/>
            <person name="MacCallum I."/>
        </authorList>
    </citation>
    <scope>NUCLEOTIDE SEQUENCE [LARGE SCALE GENOMIC DNA]</scope>
    <source>
        <strain evidence="8">Tucson 15287-2541.00</strain>
    </source>
</reference>
<feature type="disulfide bond" evidence="2">
    <location>
        <begin position="72"/>
        <end position="84"/>
    </location>
</feature>
<dbReference type="SMART" id="SM00032">
    <property type="entry name" value="CCP"/>
    <property type="match status" value="2"/>
</dbReference>
<dbReference type="InterPro" id="IPR002172">
    <property type="entry name" value="LDrepeatLR_classA_rpt"/>
</dbReference>
<dbReference type="GO" id="GO:0004252">
    <property type="term" value="F:serine-type endopeptidase activity"/>
    <property type="evidence" value="ECO:0007669"/>
    <property type="project" value="InterPro"/>
</dbReference>
<dbReference type="Proteomes" id="UP000001070">
    <property type="component" value="Unassembled WGS sequence"/>
</dbReference>
<dbReference type="CDD" id="cd00112">
    <property type="entry name" value="LDLa"/>
    <property type="match status" value="4"/>
</dbReference>
<feature type="disulfide bond" evidence="2">
    <location>
        <begin position="36"/>
        <end position="54"/>
    </location>
</feature>
<dbReference type="SMART" id="SM00192">
    <property type="entry name" value="LDLa"/>
    <property type="match status" value="4"/>
</dbReference>
<feature type="disulfide bond" evidence="2">
    <location>
        <begin position="174"/>
        <end position="192"/>
    </location>
</feature>
<dbReference type="HOGENOM" id="CLU_027452_1_0_1"/>
<feature type="disulfide bond" evidence="3">
    <location>
        <begin position="256"/>
        <end position="283"/>
    </location>
</feature>
<dbReference type="SMR" id="B4JGL2"/>
<dbReference type="PRINTS" id="PR00261">
    <property type="entry name" value="LDLRECEPTOR"/>
</dbReference>
<dbReference type="Pfam" id="PF00089">
    <property type="entry name" value="Trypsin"/>
    <property type="match status" value="1"/>
</dbReference>
<dbReference type="Gene3D" id="2.40.10.10">
    <property type="entry name" value="Trypsin-like serine proteases"/>
    <property type="match status" value="1"/>
</dbReference>
<dbReference type="SUPFAM" id="SSF57535">
    <property type="entry name" value="Complement control module/SCR domain"/>
    <property type="match status" value="2"/>
</dbReference>
<protein>
    <submittedName>
        <fullName evidence="7">GH19473</fullName>
    </submittedName>
</protein>
<dbReference type="PhylomeDB" id="B4JGL2"/>
<evidence type="ECO:0000256" key="4">
    <source>
        <dbReference type="SAM" id="SignalP"/>
    </source>
</evidence>
<dbReference type="InterPro" id="IPR036055">
    <property type="entry name" value="LDL_receptor-like_sf"/>
</dbReference>
<evidence type="ECO:0000313" key="7">
    <source>
        <dbReference type="EMBL" id="EDV93709.1"/>
    </source>
</evidence>
<sequence>MIFKYTASHLLRICLISLSFSAKSVYGACGATKFECDNGSCISQFEVCDGVKNCPDGTDETGITCVSQREHCSKPFFQCSYGACVIGTASCNGVKECADGSDETLLRCGTDDDIRDFERRLQGNCQINEIKCPSKICIDKTKYLCDGKDDCGDGYDESVTLCGHLDCPGYSFKCANGACISKTLACNGKNDCFDGTDEAPLLCNTTSRPEKDIPLPESRDQLGCPLPYIEERPILKDRSGTILQPPIVRATVYFSCHPGHFLEGPESSHCANRQWSLHIVPKCVKYCDALRDSSGHSADLFNGYSTRPTCVFNGQQVNCAERYHPPGTEVTFVCATGFQTLQTSLPSIKCLSSGYWSRDRVRCDQECGQIATPLKQFSAFGYSVNNTAVPWHVGIYVNHTELNYNFVCGGTLLTPDVVITAAHCVYSDVSSQVYSVNTFLVVAAKLYRNYNDRTNEDRMQEVQDIIVPPHYKGREDNYLNDLALIILKKPYDLSNVIRPICVAFSNYAEREKINNAVVGKFAGWNFEDKRELQFVLATSKANYECAATLKDISSDKFCMYPTGKALACQGDSGGGFTAERGTSSGNAVRHFLYGVISSAPNAGQCAHSLITLTNIQYFDVMIKDAMKQSVFRS</sequence>
<dbReference type="SUPFAM" id="SSF50494">
    <property type="entry name" value="Trypsin-like serine proteases"/>
    <property type="match status" value="1"/>
</dbReference>
<evidence type="ECO:0000256" key="2">
    <source>
        <dbReference type="PROSITE-ProRule" id="PRU00124"/>
    </source>
</evidence>
<dbReference type="OMA" id="NEIKCPS"/>
<dbReference type="SMART" id="SM00020">
    <property type="entry name" value="Tryp_SPc"/>
    <property type="match status" value="1"/>
</dbReference>
<keyword evidence="4" id="KW-0732">Signal</keyword>
<dbReference type="PROSITE" id="PS01209">
    <property type="entry name" value="LDLRA_1"/>
    <property type="match status" value="2"/>
</dbReference>
<feature type="disulfide bond" evidence="2">
    <location>
        <begin position="167"/>
        <end position="179"/>
    </location>
</feature>
<evidence type="ECO:0000256" key="1">
    <source>
        <dbReference type="ARBA" id="ARBA00023157"/>
    </source>
</evidence>
<dbReference type="Gene3D" id="4.10.400.10">
    <property type="entry name" value="Low-density Lipoprotein Receptor"/>
    <property type="match status" value="4"/>
</dbReference>
<name>B4JGL2_DROGR</name>
<dbReference type="AlphaFoldDB" id="B4JGL2"/>
<dbReference type="InterPro" id="IPR001254">
    <property type="entry name" value="Trypsin_dom"/>
</dbReference>
<dbReference type="eggNOG" id="KOG3627">
    <property type="taxonomic scope" value="Eukaryota"/>
</dbReference>
<dbReference type="PROSITE" id="PS50240">
    <property type="entry name" value="TRYPSIN_DOM"/>
    <property type="match status" value="1"/>
</dbReference>
<keyword evidence="1 3" id="KW-1015">Disulfide bond</keyword>
<feature type="disulfide bond" evidence="2">
    <location>
        <begin position="125"/>
        <end position="137"/>
    </location>
</feature>
<dbReference type="PROSITE" id="PS00134">
    <property type="entry name" value="TRYPSIN_HIS"/>
    <property type="match status" value="1"/>
</dbReference>
<dbReference type="OrthoDB" id="2019384at2759"/>
<dbReference type="PROSITE" id="PS50068">
    <property type="entry name" value="LDLRA_2"/>
    <property type="match status" value="4"/>
</dbReference>
<feature type="domain" description="Peptidase S1" evidence="5">
    <location>
        <begin position="378"/>
        <end position="627"/>
    </location>
</feature>
<evidence type="ECO:0000259" key="5">
    <source>
        <dbReference type="PROSITE" id="PS50240"/>
    </source>
</evidence>
<dbReference type="Pfam" id="PF00084">
    <property type="entry name" value="Sushi"/>
    <property type="match status" value="2"/>
</dbReference>
<dbReference type="InterPro" id="IPR043504">
    <property type="entry name" value="Peptidase_S1_PA_chymotrypsin"/>
</dbReference>
<accession>B4JGL2</accession>
<dbReference type="PROSITE" id="PS50923">
    <property type="entry name" value="SUSHI"/>
    <property type="match status" value="2"/>
</dbReference>
<dbReference type="InParanoid" id="B4JGL2"/>
<proteinExistence type="predicted"/>
<dbReference type="Gene3D" id="2.10.70.10">
    <property type="entry name" value="Complement Module, domain 1"/>
    <property type="match status" value="2"/>
</dbReference>
<keyword evidence="3" id="KW-0768">Sushi</keyword>
<gene>
    <name evidence="7" type="primary">Dgri\GH19473</name>
    <name evidence="7" type="ORF">Dgri_GH19473</name>
</gene>
<dbReference type="InterPro" id="IPR009003">
    <property type="entry name" value="Peptidase_S1_PA"/>
</dbReference>
<dbReference type="CDD" id="cd00033">
    <property type="entry name" value="CCP"/>
    <property type="match status" value="2"/>
</dbReference>
<dbReference type="SUPFAM" id="SSF57424">
    <property type="entry name" value="LDL receptor-like module"/>
    <property type="match status" value="4"/>
</dbReference>
<dbReference type="InterPro" id="IPR000436">
    <property type="entry name" value="Sushi_SCR_CCP_dom"/>
</dbReference>
<keyword evidence="8" id="KW-1185">Reference proteome</keyword>
<feature type="domain" description="Sushi" evidence="6">
    <location>
        <begin position="303"/>
        <end position="365"/>
    </location>
</feature>
<dbReference type="InterPro" id="IPR018114">
    <property type="entry name" value="TRYPSIN_HIS"/>
</dbReference>
<feature type="disulfide bond" evidence="2">
    <location>
        <begin position="79"/>
        <end position="97"/>
    </location>
</feature>
<dbReference type="KEGG" id="dgr:6563483"/>
<evidence type="ECO:0000256" key="3">
    <source>
        <dbReference type="PROSITE-ProRule" id="PRU00302"/>
    </source>
</evidence>
<feature type="domain" description="Sushi" evidence="6">
    <location>
        <begin position="222"/>
        <end position="285"/>
    </location>
</feature>
<dbReference type="FunCoup" id="B4JGL2">
    <property type="interactions" value="87"/>
</dbReference>
<evidence type="ECO:0000259" key="6">
    <source>
        <dbReference type="PROSITE" id="PS50923"/>
    </source>
</evidence>
<evidence type="ECO:0000313" key="8">
    <source>
        <dbReference type="Proteomes" id="UP000001070"/>
    </source>
</evidence>
<feature type="signal peptide" evidence="4">
    <location>
        <begin position="1"/>
        <end position="27"/>
    </location>
</feature>
<dbReference type="EMBL" id="CH916369">
    <property type="protein sequence ID" value="EDV93709.1"/>
    <property type="molecule type" value="Genomic_DNA"/>
</dbReference>
<comment type="caution">
    <text evidence="3">Lacks conserved residue(s) required for the propagation of feature annotation.</text>
</comment>
<dbReference type="Pfam" id="PF00057">
    <property type="entry name" value="Ldl_recept_a"/>
    <property type="match status" value="4"/>
</dbReference>